<dbReference type="PROSITE" id="PS51257">
    <property type="entry name" value="PROKAR_LIPOPROTEIN"/>
    <property type="match status" value="1"/>
</dbReference>
<protein>
    <submittedName>
        <fullName evidence="7">Efflux transporter periplasmic adaptor subunit</fullName>
    </submittedName>
</protein>
<keyword evidence="3" id="KW-0732">Signal</keyword>
<feature type="domain" description="Multidrug resistance protein MdtA-like C-terminal permuted SH3" evidence="5">
    <location>
        <begin position="293"/>
        <end position="341"/>
    </location>
</feature>
<evidence type="ECO:0000256" key="1">
    <source>
        <dbReference type="ARBA" id="ARBA00009477"/>
    </source>
</evidence>
<feature type="domain" description="CusB-like beta-barrel" evidence="4">
    <location>
        <begin position="205"/>
        <end position="278"/>
    </location>
</feature>
<dbReference type="Gene3D" id="2.40.420.20">
    <property type="match status" value="1"/>
</dbReference>
<proteinExistence type="inferred from homology"/>
<dbReference type="GO" id="GO:0015562">
    <property type="term" value="F:efflux transmembrane transporter activity"/>
    <property type="evidence" value="ECO:0007669"/>
    <property type="project" value="TreeGrafter"/>
</dbReference>
<dbReference type="AlphaFoldDB" id="A0A2P7S159"/>
<sequence>MKPIPTSLALLSAVGLLACQEQQHAAAPAPRPVLFVAVTPQIVRTVGFAGTVEPQYQSDLGFRVLGRIVSRDVNVGDLVKKGQRLATLDPVSYQLAVRSAQADLASATARLENAAATETRQRTLLQQNITTQAEFDAAQQARETADAGVTRAKAKLDTAEEQLDYTELRAEFDGVVTATAADLGQVVQPGQTVVTVARPDIREAVVDLPDSIGRDLRLGNRLDIFLQVDPSVQASGSVREIAPQADPTTRTLRVRGTLANPPESFRLGTTITARVTTQAAPGFDLPVSALLERGGKTMVWVVDPVTRTVSTRDVTIAARDGSAVRVLDGVTSGTRVVTAGVHSLTPGQTVKIPDGSFL</sequence>
<dbReference type="Gene3D" id="1.10.287.470">
    <property type="entry name" value="Helix hairpin bin"/>
    <property type="match status" value="1"/>
</dbReference>
<dbReference type="RefSeq" id="WP_106726689.1">
    <property type="nucleotide sequence ID" value="NZ_PXYL01000019.1"/>
</dbReference>
<feature type="coiled-coil region" evidence="2">
    <location>
        <begin position="142"/>
        <end position="169"/>
    </location>
</feature>
<dbReference type="Gene3D" id="2.40.30.170">
    <property type="match status" value="1"/>
</dbReference>
<evidence type="ECO:0000259" key="6">
    <source>
        <dbReference type="Pfam" id="PF25973"/>
    </source>
</evidence>
<dbReference type="GO" id="GO:1990281">
    <property type="term" value="C:efflux pump complex"/>
    <property type="evidence" value="ECO:0007669"/>
    <property type="project" value="TreeGrafter"/>
</dbReference>
<dbReference type="EMBL" id="PXYL01000019">
    <property type="protein sequence ID" value="PSJ56207.1"/>
    <property type="molecule type" value="Genomic_DNA"/>
</dbReference>
<dbReference type="SUPFAM" id="SSF111369">
    <property type="entry name" value="HlyD-like secretion proteins"/>
    <property type="match status" value="1"/>
</dbReference>
<dbReference type="InterPro" id="IPR006143">
    <property type="entry name" value="RND_pump_MFP"/>
</dbReference>
<dbReference type="InterPro" id="IPR058647">
    <property type="entry name" value="BSH_CzcB-like"/>
</dbReference>
<name>A0A2P7S159_9HYPH</name>
<dbReference type="Pfam" id="PF25973">
    <property type="entry name" value="BSH_CzcB"/>
    <property type="match status" value="1"/>
</dbReference>
<dbReference type="NCBIfam" id="TIGR01730">
    <property type="entry name" value="RND_mfp"/>
    <property type="match status" value="1"/>
</dbReference>
<dbReference type="OrthoDB" id="9813967at2"/>
<feature type="chain" id="PRO_5015132685" evidence="3">
    <location>
        <begin position="26"/>
        <end position="358"/>
    </location>
</feature>
<gene>
    <name evidence="7" type="ORF">C7I85_24795</name>
</gene>
<comment type="similarity">
    <text evidence="1">Belongs to the membrane fusion protein (MFP) (TC 8.A.1) family.</text>
</comment>
<accession>A0A2P7S159</accession>
<evidence type="ECO:0000259" key="4">
    <source>
        <dbReference type="Pfam" id="PF25954"/>
    </source>
</evidence>
<evidence type="ECO:0000313" key="8">
    <source>
        <dbReference type="Proteomes" id="UP000240653"/>
    </source>
</evidence>
<dbReference type="Gene3D" id="2.40.50.100">
    <property type="match status" value="1"/>
</dbReference>
<organism evidence="7 8">
    <name type="scientific">Pseudaminobacter soli</name>
    <name type="common">ex Li et al. 2025</name>
    <dbReference type="NCBI Taxonomy" id="1295366"/>
    <lineage>
        <taxon>Bacteria</taxon>
        <taxon>Pseudomonadati</taxon>
        <taxon>Pseudomonadota</taxon>
        <taxon>Alphaproteobacteria</taxon>
        <taxon>Hyphomicrobiales</taxon>
        <taxon>Phyllobacteriaceae</taxon>
        <taxon>Pseudaminobacter</taxon>
    </lineage>
</organism>
<dbReference type="Pfam" id="PF25954">
    <property type="entry name" value="Beta-barrel_RND_2"/>
    <property type="match status" value="1"/>
</dbReference>
<evidence type="ECO:0000259" key="5">
    <source>
        <dbReference type="Pfam" id="PF25967"/>
    </source>
</evidence>
<keyword evidence="8" id="KW-1185">Reference proteome</keyword>
<dbReference type="PANTHER" id="PTHR30469">
    <property type="entry name" value="MULTIDRUG RESISTANCE PROTEIN MDTA"/>
    <property type="match status" value="1"/>
</dbReference>
<evidence type="ECO:0000256" key="2">
    <source>
        <dbReference type="SAM" id="Coils"/>
    </source>
</evidence>
<dbReference type="Proteomes" id="UP000240653">
    <property type="component" value="Unassembled WGS sequence"/>
</dbReference>
<evidence type="ECO:0000313" key="7">
    <source>
        <dbReference type="EMBL" id="PSJ56207.1"/>
    </source>
</evidence>
<dbReference type="InterPro" id="IPR058627">
    <property type="entry name" value="MdtA-like_C"/>
</dbReference>
<evidence type="ECO:0000256" key="3">
    <source>
        <dbReference type="SAM" id="SignalP"/>
    </source>
</evidence>
<feature type="domain" description="CzcB-like barrel-sandwich hybrid" evidence="6">
    <location>
        <begin position="63"/>
        <end position="197"/>
    </location>
</feature>
<dbReference type="PANTHER" id="PTHR30469:SF15">
    <property type="entry name" value="HLYD FAMILY OF SECRETION PROTEINS"/>
    <property type="match status" value="1"/>
</dbReference>
<keyword evidence="2" id="KW-0175">Coiled coil</keyword>
<dbReference type="Pfam" id="PF25967">
    <property type="entry name" value="RND-MFP_C"/>
    <property type="match status" value="1"/>
</dbReference>
<dbReference type="InterPro" id="IPR058792">
    <property type="entry name" value="Beta-barrel_RND_2"/>
</dbReference>
<feature type="signal peptide" evidence="3">
    <location>
        <begin position="1"/>
        <end position="25"/>
    </location>
</feature>
<comment type="caution">
    <text evidence="7">The sequence shown here is derived from an EMBL/GenBank/DDBJ whole genome shotgun (WGS) entry which is preliminary data.</text>
</comment>
<reference evidence="7 8" key="1">
    <citation type="submission" date="2018-03" db="EMBL/GenBank/DDBJ databases">
        <title>The draft genome of Mesorhizobium soli JCM 19897.</title>
        <authorList>
            <person name="Li L."/>
            <person name="Liu L."/>
            <person name="Liang L."/>
            <person name="Wang T."/>
            <person name="Zhang X."/>
        </authorList>
    </citation>
    <scope>NUCLEOTIDE SEQUENCE [LARGE SCALE GENOMIC DNA]</scope>
    <source>
        <strain evidence="7 8">JCM 19897</strain>
    </source>
</reference>